<gene>
    <name evidence="1" type="ORF">S12H4_14278</name>
</gene>
<comment type="caution">
    <text evidence="1">The sequence shown here is derived from an EMBL/GenBank/DDBJ whole genome shotgun (WGS) entry which is preliminary data.</text>
</comment>
<organism evidence="1">
    <name type="scientific">marine sediment metagenome</name>
    <dbReference type="NCBI Taxonomy" id="412755"/>
    <lineage>
        <taxon>unclassified sequences</taxon>
        <taxon>metagenomes</taxon>
        <taxon>ecological metagenomes</taxon>
    </lineage>
</organism>
<sequence>LVNIISWKEADRIFLRVMEIITRLWVNSPCPIEQIDLNFHQGCGYCKYIEDCKITLGMKDRSDPRDWSSRVLPFTSKSIAEQLIEEYNLNTIGDVLDNVDAITVGSIPKPLYSELPTLKMKAEALINNRTVFPQMGQTQSYAIPRYSPIAINFDVEYDQNNDKIFGIGIYIKMFIHSKLSYHAVFDNWWNVWKKALENDYTVKQIHTELKQNLISRSRLSFRHIR</sequence>
<dbReference type="EMBL" id="BARW01006804">
    <property type="protein sequence ID" value="GAI80953.1"/>
    <property type="molecule type" value="Genomic_DNA"/>
</dbReference>
<feature type="non-terminal residue" evidence="1">
    <location>
        <position position="1"/>
    </location>
</feature>
<evidence type="ECO:0000313" key="1">
    <source>
        <dbReference type="EMBL" id="GAI80953.1"/>
    </source>
</evidence>
<reference evidence="1" key="1">
    <citation type="journal article" date="2014" name="Front. Microbiol.">
        <title>High frequency of phylogenetically diverse reductive dehalogenase-homologous genes in deep subseafloor sedimentary metagenomes.</title>
        <authorList>
            <person name="Kawai M."/>
            <person name="Futagami T."/>
            <person name="Toyoda A."/>
            <person name="Takaki Y."/>
            <person name="Nishi S."/>
            <person name="Hori S."/>
            <person name="Arai W."/>
            <person name="Tsubouchi T."/>
            <person name="Morono Y."/>
            <person name="Uchiyama I."/>
            <person name="Ito T."/>
            <person name="Fujiyama A."/>
            <person name="Inagaki F."/>
            <person name="Takami H."/>
        </authorList>
    </citation>
    <scope>NUCLEOTIDE SEQUENCE</scope>
    <source>
        <strain evidence="1">Expedition CK06-06</strain>
    </source>
</reference>
<accession>X1RK18</accession>
<name>X1RK18_9ZZZZ</name>
<dbReference type="AlphaFoldDB" id="X1RK18"/>
<protein>
    <submittedName>
        <fullName evidence="1">Uncharacterized protein</fullName>
    </submittedName>
</protein>
<proteinExistence type="predicted"/>